<gene>
    <name evidence="5" type="ORF">RUMCAL_02715</name>
</gene>
<dbReference type="RefSeq" id="WP_021680896.1">
    <property type="nucleotide sequence ID" value="NZ_KI260314.1"/>
</dbReference>
<name>U2LN37_9FIRM</name>
<dbReference type="InterPro" id="IPR025110">
    <property type="entry name" value="AMP-bd_C"/>
</dbReference>
<evidence type="ECO:0000256" key="2">
    <source>
        <dbReference type="ARBA" id="ARBA00022598"/>
    </source>
</evidence>
<proteinExistence type="inferred from homology"/>
<dbReference type="Gene3D" id="3.40.50.12780">
    <property type="entry name" value="N-terminal domain of ligase-like"/>
    <property type="match status" value="1"/>
</dbReference>
<dbReference type="eggNOG" id="COG0318">
    <property type="taxonomic scope" value="Bacteria"/>
</dbReference>
<keyword evidence="2" id="KW-0436">Ligase</keyword>
<dbReference type="GO" id="GO:0006631">
    <property type="term" value="P:fatty acid metabolic process"/>
    <property type="evidence" value="ECO:0007669"/>
    <property type="project" value="TreeGrafter"/>
</dbReference>
<organism evidence="5 6">
    <name type="scientific">Ruminococcus callidus ATCC 27760</name>
    <dbReference type="NCBI Taxonomy" id="411473"/>
    <lineage>
        <taxon>Bacteria</taxon>
        <taxon>Bacillati</taxon>
        <taxon>Bacillota</taxon>
        <taxon>Clostridia</taxon>
        <taxon>Eubacteriales</taxon>
        <taxon>Oscillospiraceae</taxon>
        <taxon>Ruminococcus</taxon>
    </lineage>
</organism>
<dbReference type="STRING" id="411473.RUMCAL_02715"/>
<evidence type="ECO:0000259" key="3">
    <source>
        <dbReference type="Pfam" id="PF00501"/>
    </source>
</evidence>
<dbReference type="Pfam" id="PF00501">
    <property type="entry name" value="AMP-binding"/>
    <property type="match status" value="1"/>
</dbReference>
<dbReference type="HOGENOM" id="CLU_000022_59_0_9"/>
<evidence type="ECO:0000313" key="6">
    <source>
        <dbReference type="Proteomes" id="UP000016662"/>
    </source>
</evidence>
<dbReference type="GO" id="GO:0031956">
    <property type="term" value="F:medium-chain fatty acid-CoA ligase activity"/>
    <property type="evidence" value="ECO:0007669"/>
    <property type="project" value="TreeGrafter"/>
</dbReference>
<dbReference type="Pfam" id="PF13193">
    <property type="entry name" value="AMP-binding_C"/>
    <property type="match status" value="1"/>
</dbReference>
<accession>U2LN37</accession>
<dbReference type="PATRIC" id="fig|411473.3.peg.2278"/>
<dbReference type="EMBL" id="AWVF01000339">
    <property type="protein sequence ID" value="ERJ90909.1"/>
    <property type="molecule type" value="Genomic_DNA"/>
</dbReference>
<comment type="similarity">
    <text evidence="1">Belongs to the ATP-dependent AMP-binding enzyme family.</text>
</comment>
<sequence length="616" mass="69836">MYRKEYTETIFRTGSHTSRKSSVKQHEMAALREMEQMILAAEAVPAGAEALERATAHLEQFLQQVRQKRILDEKQRAMEAFRQQFENGYTWRNGFLRNVARFGDREALIEPESGTVWTYTQLNAEANRFSHALLRAGLQKGDVVMVQLHNCPEFVFAYLACHKTGMVFCPVNFRLSAKEITDCMDNSRPKVFLLEPETQAEVDMALRRTAHAPQILLTTDARAAHAYAGFTADCPATEPELPWELSVYDETLRLFTSGTTGKQKSVCLTSINEVLSAHDVMIHFPFSFTDRSMNTTPWFHRGGLHSGGITPTLYAGGTVIIQRKFQPEKTLDMVQQYGLTFLIGVPNVLELLAEAQQKQPRDLSSLHGIVTMGSPLERADCIRYQKILTKRIFNGYGTTETFWNTFLRPDDLPEMAGSAGRSCVDDDVRVIKVYEDRVAEPDDLAVTDGSEVGEVIIRSNAKSAAFYFGNPAETRRRFHDGFFYTNDLGTWDENHYFHIVGRKDDMIISGGENIYPVEVEEVLNLHPAVKDCIVTAAPDSRRGEIVTAYVIAADPSLTAQELERYCKESPLLANYKRPHYYRFVSELPRNVTGKKMHYVMKQLAELDLQEGRLIRV</sequence>
<reference evidence="5 6" key="1">
    <citation type="submission" date="2013-07" db="EMBL/GenBank/DDBJ databases">
        <authorList>
            <person name="Weinstock G."/>
            <person name="Sodergren E."/>
            <person name="Wylie T."/>
            <person name="Fulton L."/>
            <person name="Fulton R."/>
            <person name="Fronick C."/>
            <person name="O'Laughlin M."/>
            <person name="Godfrey J."/>
            <person name="Miner T."/>
            <person name="Herter B."/>
            <person name="Appelbaum E."/>
            <person name="Cordes M."/>
            <person name="Lek S."/>
            <person name="Wollam A."/>
            <person name="Pepin K.H."/>
            <person name="Palsikar V.B."/>
            <person name="Mitreva M."/>
            <person name="Wilson R.K."/>
        </authorList>
    </citation>
    <scope>NUCLEOTIDE SEQUENCE [LARGE SCALE GENOMIC DNA]</scope>
    <source>
        <strain evidence="5 6">ATCC 27760</strain>
    </source>
</reference>
<keyword evidence="6" id="KW-1185">Reference proteome</keyword>
<dbReference type="SUPFAM" id="SSF56801">
    <property type="entry name" value="Acetyl-CoA synthetase-like"/>
    <property type="match status" value="1"/>
</dbReference>
<feature type="domain" description="AMP-dependent synthetase/ligase" evidence="3">
    <location>
        <begin position="97"/>
        <end position="460"/>
    </location>
</feature>
<feature type="domain" description="AMP-binding enzyme C-terminal" evidence="4">
    <location>
        <begin position="518"/>
        <end position="594"/>
    </location>
</feature>
<dbReference type="Proteomes" id="UP000016662">
    <property type="component" value="Unassembled WGS sequence"/>
</dbReference>
<dbReference type="PANTHER" id="PTHR43201">
    <property type="entry name" value="ACYL-COA SYNTHETASE"/>
    <property type="match status" value="1"/>
</dbReference>
<evidence type="ECO:0000259" key="4">
    <source>
        <dbReference type="Pfam" id="PF13193"/>
    </source>
</evidence>
<protein>
    <submittedName>
        <fullName evidence="5">AMP-binding enzyme</fullName>
    </submittedName>
</protein>
<dbReference type="InterPro" id="IPR042099">
    <property type="entry name" value="ANL_N_sf"/>
</dbReference>
<dbReference type="PANTHER" id="PTHR43201:SF5">
    <property type="entry name" value="MEDIUM-CHAIN ACYL-COA LIGASE ACSF2, MITOCHONDRIAL"/>
    <property type="match status" value="1"/>
</dbReference>
<comment type="caution">
    <text evidence="5">The sequence shown here is derived from an EMBL/GenBank/DDBJ whole genome shotgun (WGS) entry which is preliminary data.</text>
</comment>
<evidence type="ECO:0000313" key="5">
    <source>
        <dbReference type="EMBL" id="ERJ90909.1"/>
    </source>
</evidence>
<evidence type="ECO:0000256" key="1">
    <source>
        <dbReference type="ARBA" id="ARBA00006432"/>
    </source>
</evidence>
<dbReference type="AlphaFoldDB" id="U2LN37"/>
<dbReference type="Gene3D" id="3.30.300.30">
    <property type="match status" value="1"/>
</dbReference>
<dbReference type="InterPro" id="IPR000873">
    <property type="entry name" value="AMP-dep_synth/lig_dom"/>
</dbReference>
<dbReference type="InterPro" id="IPR045851">
    <property type="entry name" value="AMP-bd_C_sf"/>
</dbReference>